<gene>
    <name evidence="2" type="ORF">OEIGOIKO_03401</name>
</gene>
<dbReference type="InterPro" id="IPR050471">
    <property type="entry name" value="AB_hydrolase"/>
</dbReference>
<sequence>MTEHFATGNGISLCYETIGSPGNRPLLLIFGMYGQLIWWDDVLCRQLASEGFFVIRFDNRDSGRSQHLTTPPHLLRTALRLTRPAYTLTDMAEDALGLLDHLHIPAAHIVGASMGGMIAQELALRHPHRVLSLTSMMSTPHALTIGRRTDLTLLPYLLRRHPTDLDGYIRTSMAMLRKLSSPHLPFDENGTRTLLRRSHARGIDPDGTHRQMAAVLTAADRTKALKKLRLPATVLHGTHDPLVPVACARATARAIPGARLRVIPGMGHHFPPEAWPHLLDGLHTAAQGAL</sequence>
<name>A0A7U9KUL1_9ACTN</name>
<keyword evidence="2" id="KW-0378">Hydrolase</keyword>
<evidence type="ECO:0000313" key="3">
    <source>
        <dbReference type="Proteomes" id="UP000287830"/>
    </source>
</evidence>
<feature type="domain" description="AB hydrolase-1" evidence="1">
    <location>
        <begin position="25"/>
        <end position="270"/>
    </location>
</feature>
<dbReference type="EMBL" id="BHZC01000001">
    <property type="protein sequence ID" value="GCD35655.1"/>
    <property type="molecule type" value="Genomic_DNA"/>
</dbReference>
<protein>
    <submittedName>
        <fullName evidence="2">Alpha/beta hydrolase</fullName>
    </submittedName>
</protein>
<dbReference type="OrthoDB" id="8957634at2"/>
<proteinExistence type="predicted"/>
<organism evidence="2 3">
    <name type="scientific">Streptomyces chrestomyceticus JCM 4735</name>
    <dbReference type="NCBI Taxonomy" id="1306181"/>
    <lineage>
        <taxon>Bacteria</taxon>
        <taxon>Bacillati</taxon>
        <taxon>Actinomycetota</taxon>
        <taxon>Actinomycetes</taxon>
        <taxon>Kitasatosporales</taxon>
        <taxon>Streptomycetaceae</taxon>
        <taxon>Streptomyces</taxon>
    </lineage>
</organism>
<dbReference type="GO" id="GO:0046503">
    <property type="term" value="P:glycerolipid catabolic process"/>
    <property type="evidence" value="ECO:0007669"/>
    <property type="project" value="TreeGrafter"/>
</dbReference>
<dbReference type="PANTHER" id="PTHR43433">
    <property type="entry name" value="HYDROLASE, ALPHA/BETA FOLD FAMILY PROTEIN"/>
    <property type="match status" value="1"/>
</dbReference>
<dbReference type="InterPro" id="IPR029058">
    <property type="entry name" value="AB_hydrolase_fold"/>
</dbReference>
<dbReference type="Pfam" id="PF00561">
    <property type="entry name" value="Abhydrolase_1"/>
    <property type="match status" value="1"/>
</dbReference>
<dbReference type="SUPFAM" id="SSF53474">
    <property type="entry name" value="alpha/beta-Hydrolases"/>
    <property type="match status" value="1"/>
</dbReference>
<dbReference type="GO" id="GO:0004806">
    <property type="term" value="F:triacylglycerol lipase activity"/>
    <property type="evidence" value="ECO:0007669"/>
    <property type="project" value="TreeGrafter"/>
</dbReference>
<evidence type="ECO:0000259" key="1">
    <source>
        <dbReference type="Pfam" id="PF00561"/>
    </source>
</evidence>
<dbReference type="Gene3D" id="3.40.50.1820">
    <property type="entry name" value="alpha/beta hydrolase"/>
    <property type="match status" value="1"/>
</dbReference>
<dbReference type="AlphaFoldDB" id="A0A7U9KUL1"/>
<dbReference type="PANTHER" id="PTHR43433:SF5">
    <property type="entry name" value="AB HYDROLASE-1 DOMAIN-CONTAINING PROTEIN"/>
    <property type="match status" value="1"/>
</dbReference>
<dbReference type="InterPro" id="IPR000073">
    <property type="entry name" value="AB_hydrolase_1"/>
</dbReference>
<accession>A0A7U9KUL1</accession>
<reference evidence="2 3" key="1">
    <citation type="submission" date="2018-11" db="EMBL/GenBank/DDBJ databases">
        <title>Whole genome sequence of Streptomyces chrestomyceticus NBRC 13444(T).</title>
        <authorList>
            <person name="Komaki H."/>
            <person name="Tamura T."/>
        </authorList>
    </citation>
    <scope>NUCLEOTIDE SEQUENCE [LARGE SCALE GENOMIC DNA]</scope>
    <source>
        <strain evidence="2 3">NBRC 13444</strain>
    </source>
</reference>
<dbReference type="GeneID" id="95622317"/>
<dbReference type="RefSeq" id="WP_125045534.1">
    <property type="nucleotide sequence ID" value="NZ_BHZC01000001.1"/>
</dbReference>
<comment type="caution">
    <text evidence="2">The sequence shown here is derived from an EMBL/GenBank/DDBJ whole genome shotgun (WGS) entry which is preliminary data.</text>
</comment>
<evidence type="ECO:0000313" key="2">
    <source>
        <dbReference type="EMBL" id="GCD35655.1"/>
    </source>
</evidence>
<dbReference type="Proteomes" id="UP000287830">
    <property type="component" value="Unassembled WGS sequence"/>
</dbReference>